<dbReference type="OrthoDB" id="5502263at2"/>
<protein>
    <submittedName>
        <fullName evidence="1">Uncharacterized protein</fullName>
    </submittedName>
</protein>
<gene>
    <name evidence="1" type="ORF">BE15_38705</name>
</gene>
<dbReference type="Proteomes" id="UP000075260">
    <property type="component" value="Unassembled WGS sequence"/>
</dbReference>
<proteinExistence type="predicted"/>
<reference evidence="1 2" key="1">
    <citation type="submission" date="2014-02" db="EMBL/GenBank/DDBJ databases">
        <title>The small core and large imbalanced accessory genome model reveals a collaborative survival strategy of Sorangium cellulosum strains in nature.</title>
        <authorList>
            <person name="Han K."/>
            <person name="Peng R."/>
            <person name="Blom J."/>
            <person name="Li Y.-Z."/>
        </authorList>
    </citation>
    <scope>NUCLEOTIDE SEQUENCE [LARGE SCALE GENOMIC DNA]</scope>
    <source>
        <strain evidence="1 2">So0008-312</strain>
    </source>
</reference>
<dbReference type="PROSITE" id="PS51257">
    <property type="entry name" value="PROKAR_LIPOPROTEIN"/>
    <property type="match status" value="1"/>
</dbReference>
<sequence length="226" mass="24480">MKIAAYHVGLGLITFSMVTGCVVADDGSLGDEDTAEGAEALGGNPDPCATGTLPNFTSAQLTEVGASESYTRSYQWIDSICPASGQDRATTIVDFPVPGYYQHQIPETYSFSVRPSFWASSSTSWSGASQAMSDCANTRMATRVQRWDSATGQFVQLTYKEQAGAWVWDNPISGRGHCSTPAFLYYHENYGTAQQVATAKYRVRTWAKQSDDSHATVWITGAHTGL</sequence>
<dbReference type="AlphaFoldDB" id="A0A150Q9E7"/>
<evidence type="ECO:0000313" key="1">
    <source>
        <dbReference type="EMBL" id="KYF64605.1"/>
    </source>
</evidence>
<accession>A0A150Q9E7</accession>
<name>A0A150Q9E7_SORCE</name>
<dbReference type="EMBL" id="JEMA01000904">
    <property type="protein sequence ID" value="KYF64605.1"/>
    <property type="molecule type" value="Genomic_DNA"/>
</dbReference>
<comment type="caution">
    <text evidence="1">The sequence shown here is derived from an EMBL/GenBank/DDBJ whole genome shotgun (WGS) entry which is preliminary data.</text>
</comment>
<dbReference type="RefSeq" id="WP_061611576.1">
    <property type="nucleotide sequence ID" value="NZ_JEMA01000904.1"/>
</dbReference>
<organism evidence="1 2">
    <name type="scientific">Sorangium cellulosum</name>
    <name type="common">Polyangium cellulosum</name>
    <dbReference type="NCBI Taxonomy" id="56"/>
    <lineage>
        <taxon>Bacteria</taxon>
        <taxon>Pseudomonadati</taxon>
        <taxon>Myxococcota</taxon>
        <taxon>Polyangia</taxon>
        <taxon>Polyangiales</taxon>
        <taxon>Polyangiaceae</taxon>
        <taxon>Sorangium</taxon>
    </lineage>
</organism>
<evidence type="ECO:0000313" key="2">
    <source>
        <dbReference type="Proteomes" id="UP000075260"/>
    </source>
</evidence>